<dbReference type="AlphaFoldDB" id="A0A672HZ57"/>
<evidence type="ECO:0000313" key="7">
    <source>
        <dbReference type="Proteomes" id="UP000472267"/>
    </source>
</evidence>
<keyword evidence="4" id="KW-0342">GTP-binding</keyword>
<reference evidence="6" key="1">
    <citation type="submission" date="2019-06" db="EMBL/GenBank/DDBJ databases">
        <authorList>
            <consortium name="Wellcome Sanger Institute Data Sharing"/>
        </authorList>
    </citation>
    <scope>NUCLEOTIDE SEQUENCE [LARGE SCALE GENOMIC DNA]</scope>
</reference>
<dbReference type="Proteomes" id="UP000472267">
    <property type="component" value="Chromosome 19"/>
</dbReference>
<dbReference type="SUPFAM" id="SSF52540">
    <property type="entry name" value="P-loop containing nucleoside triphosphate hydrolases"/>
    <property type="match status" value="1"/>
</dbReference>
<sequence length="383" mass="42790">MSSRSPSNFGNSHLADGVAKIKEYLEEQKNTPLKIAITGESGTGKSTFINAFRKVNDSDEGAAPTGVVETTTEVKEYPHPNLPNVTLWDLPGVGTPNFPADEYLKKVKFERFDFFIIISACRFKENDVKLALEIKRMKKKFYFLRSKVDFDLANEERKKKIDKQKTLNAIRENCIEVLRHQGIKDPQVFLVSCVELHLFDFLLLQETLERELPAHKRNAFVSALPNISEEIIKKKKDTYQAQIKYHALLCSGVAAVPIPGVSTAIDIAWVVTVVKEYVNGFRLDEKSLKSLADSSDVPYSELLSVMTSQLGAKTITPELILNLLSQFAMGSAAVMLCSGVGGVRDARFWCLGVAPSHETERSALLGGWAPRACCCWHRWGNTF</sequence>
<reference evidence="6" key="2">
    <citation type="submission" date="2025-08" db="UniProtKB">
        <authorList>
            <consortium name="Ensembl"/>
        </authorList>
    </citation>
    <scope>IDENTIFICATION</scope>
</reference>
<dbReference type="InterPro" id="IPR027417">
    <property type="entry name" value="P-loop_NTPase"/>
</dbReference>
<proteinExistence type="inferred from homology"/>
<dbReference type="InterPro" id="IPR030385">
    <property type="entry name" value="G_IRG_dom"/>
</dbReference>
<protein>
    <recommendedName>
        <fullName evidence="5">IRG-type G domain-containing protein</fullName>
    </recommendedName>
</protein>
<evidence type="ECO:0000313" key="6">
    <source>
        <dbReference type="Ensembl" id="ENSSFAP00005034558.1"/>
    </source>
</evidence>
<dbReference type="Gene3D" id="3.40.50.300">
    <property type="entry name" value="P-loop containing nucleotide triphosphate hydrolases"/>
    <property type="match status" value="1"/>
</dbReference>
<evidence type="ECO:0000256" key="3">
    <source>
        <dbReference type="ARBA" id="ARBA00022801"/>
    </source>
</evidence>
<evidence type="ECO:0000256" key="1">
    <source>
        <dbReference type="ARBA" id="ARBA00005429"/>
    </source>
</evidence>
<comment type="similarity">
    <text evidence="1">Belongs to the TRAFAC class dynamin-like GTPase superfamily. IRG family.</text>
</comment>
<dbReference type="FunCoup" id="A0A672HZ57">
    <property type="interactions" value="30"/>
</dbReference>
<evidence type="ECO:0000256" key="4">
    <source>
        <dbReference type="ARBA" id="ARBA00023134"/>
    </source>
</evidence>
<dbReference type="GO" id="GO:0016020">
    <property type="term" value="C:membrane"/>
    <property type="evidence" value="ECO:0007669"/>
    <property type="project" value="InterPro"/>
</dbReference>
<dbReference type="Pfam" id="PF05049">
    <property type="entry name" value="IIGP"/>
    <property type="match status" value="1"/>
</dbReference>
<dbReference type="PROSITE" id="PS51716">
    <property type="entry name" value="G_IRG"/>
    <property type="match status" value="1"/>
</dbReference>
<accession>A0A672HZ57</accession>
<dbReference type="PANTHER" id="PTHR32341:SF10">
    <property type="entry name" value="INTERFERON-INDUCIBLE GTPASE 5"/>
    <property type="match status" value="1"/>
</dbReference>
<name>A0A672HZ57_SALFA</name>
<dbReference type="PANTHER" id="PTHR32341">
    <property type="entry name" value="INTERFERON-INDUCIBLE GTPASE"/>
    <property type="match status" value="1"/>
</dbReference>
<keyword evidence="2" id="KW-0547">Nucleotide-binding</keyword>
<feature type="domain" description="IRG-type G" evidence="5">
    <location>
        <begin position="31"/>
        <end position="211"/>
    </location>
</feature>
<dbReference type="GO" id="GO:0005525">
    <property type="term" value="F:GTP binding"/>
    <property type="evidence" value="ECO:0007669"/>
    <property type="project" value="UniProtKB-KW"/>
</dbReference>
<evidence type="ECO:0000256" key="2">
    <source>
        <dbReference type="ARBA" id="ARBA00022741"/>
    </source>
</evidence>
<dbReference type="GO" id="GO:0016787">
    <property type="term" value="F:hydrolase activity"/>
    <property type="evidence" value="ECO:0007669"/>
    <property type="project" value="UniProtKB-KW"/>
</dbReference>
<dbReference type="InterPro" id="IPR051515">
    <property type="entry name" value="IRG"/>
</dbReference>
<keyword evidence="3" id="KW-0378">Hydrolase</keyword>
<keyword evidence="7" id="KW-1185">Reference proteome</keyword>
<organism evidence="6 7">
    <name type="scientific">Salarias fasciatus</name>
    <name type="common">Jewelled blenny</name>
    <name type="synonym">Blennius fasciatus</name>
    <dbReference type="NCBI Taxonomy" id="181472"/>
    <lineage>
        <taxon>Eukaryota</taxon>
        <taxon>Metazoa</taxon>
        <taxon>Chordata</taxon>
        <taxon>Craniata</taxon>
        <taxon>Vertebrata</taxon>
        <taxon>Euteleostomi</taxon>
        <taxon>Actinopterygii</taxon>
        <taxon>Neopterygii</taxon>
        <taxon>Teleostei</taxon>
        <taxon>Neoteleostei</taxon>
        <taxon>Acanthomorphata</taxon>
        <taxon>Ovalentaria</taxon>
        <taxon>Blenniimorphae</taxon>
        <taxon>Blenniiformes</taxon>
        <taxon>Blennioidei</taxon>
        <taxon>Blenniidae</taxon>
        <taxon>Salariinae</taxon>
        <taxon>Salarias</taxon>
    </lineage>
</organism>
<dbReference type="InterPro" id="IPR007743">
    <property type="entry name" value="Immunity-related_GTPase-like"/>
</dbReference>
<reference evidence="6" key="3">
    <citation type="submission" date="2025-09" db="UniProtKB">
        <authorList>
            <consortium name="Ensembl"/>
        </authorList>
    </citation>
    <scope>IDENTIFICATION</scope>
</reference>
<evidence type="ECO:0000259" key="5">
    <source>
        <dbReference type="PROSITE" id="PS51716"/>
    </source>
</evidence>
<dbReference type="OMA" id="KEFDFPK"/>
<dbReference type="InParanoid" id="A0A672HZ57"/>
<dbReference type="Ensembl" id="ENSSFAT00005035858.1">
    <property type="protein sequence ID" value="ENSSFAP00005034558.1"/>
    <property type="gene ID" value="ENSSFAG00005017534.1"/>
</dbReference>